<dbReference type="SUPFAM" id="SSF52047">
    <property type="entry name" value="RNI-like"/>
    <property type="match status" value="1"/>
</dbReference>
<name>A0A6A6XVI9_9PLEO</name>
<dbReference type="EMBL" id="MU001746">
    <property type="protein sequence ID" value="KAF2800522.1"/>
    <property type="molecule type" value="Genomic_DNA"/>
</dbReference>
<organism evidence="1 2">
    <name type="scientific">Melanomma pulvis-pyrius CBS 109.77</name>
    <dbReference type="NCBI Taxonomy" id="1314802"/>
    <lineage>
        <taxon>Eukaryota</taxon>
        <taxon>Fungi</taxon>
        <taxon>Dikarya</taxon>
        <taxon>Ascomycota</taxon>
        <taxon>Pezizomycotina</taxon>
        <taxon>Dothideomycetes</taxon>
        <taxon>Pleosporomycetidae</taxon>
        <taxon>Pleosporales</taxon>
        <taxon>Melanommataceae</taxon>
        <taxon>Melanomma</taxon>
    </lineage>
</organism>
<accession>A0A6A6XVI9</accession>
<keyword evidence="2" id="KW-1185">Reference proteome</keyword>
<evidence type="ECO:0000313" key="2">
    <source>
        <dbReference type="Proteomes" id="UP000799757"/>
    </source>
</evidence>
<evidence type="ECO:0008006" key="3">
    <source>
        <dbReference type="Google" id="ProtNLM"/>
    </source>
</evidence>
<dbReference type="AlphaFoldDB" id="A0A6A6XVI9"/>
<sequence>MIESFTSESSADMKLVLTKLSDEIITMILENAIIDEELASEKGRCVPIYNYSSIKTVALVCRQFNNIVCEFLFRALQFESSNSFVPPSESLQRFSRQLAHNPSLGRYCWRLSVDIADYLPIEENEFEIATNITLYLPNAALQNMQRIEHLFISRSSWGLYLSQILEACGDIPSVTLLDLFGTSQPEEEAFQLESKKYRTALFTTLRISNFEDTPNALNQLLLWPKSILHFNFKSLYGNKSHWELRHFDTALEPHRASLQTLEIGHLTRDPARQLTDQIFVISGFPSLDTLVLHELQLEKTDQQAAASMLLTPKLRTFGYSFNINDQVHEYWEEFDAAQEEWLRKFAFEAMARR</sequence>
<dbReference type="Proteomes" id="UP000799757">
    <property type="component" value="Unassembled WGS sequence"/>
</dbReference>
<protein>
    <recommendedName>
        <fullName evidence="3">F-box domain-containing protein</fullName>
    </recommendedName>
</protein>
<proteinExistence type="predicted"/>
<evidence type="ECO:0000313" key="1">
    <source>
        <dbReference type="EMBL" id="KAF2800522.1"/>
    </source>
</evidence>
<reference evidence="1" key="1">
    <citation type="journal article" date="2020" name="Stud. Mycol.">
        <title>101 Dothideomycetes genomes: a test case for predicting lifestyles and emergence of pathogens.</title>
        <authorList>
            <person name="Haridas S."/>
            <person name="Albert R."/>
            <person name="Binder M."/>
            <person name="Bloem J."/>
            <person name="Labutti K."/>
            <person name="Salamov A."/>
            <person name="Andreopoulos B."/>
            <person name="Baker S."/>
            <person name="Barry K."/>
            <person name="Bills G."/>
            <person name="Bluhm B."/>
            <person name="Cannon C."/>
            <person name="Castanera R."/>
            <person name="Culley D."/>
            <person name="Daum C."/>
            <person name="Ezra D."/>
            <person name="Gonzalez J."/>
            <person name="Henrissat B."/>
            <person name="Kuo A."/>
            <person name="Liang C."/>
            <person name="Lipzen A."/>
            <person name="Lutzoni F."/>
            <person name="Magnuson J."/>
            <person name="Mondo S."/>
            <person name="Nolan M."/>
            <person name="Ohm R."/>
            <person name="Pangilinan J."/>
            <person name="Park H.-J."/>
            <person name="Ramirez L."/>
            <person name="Alfaro M."/>
            <person name="Sun H."/>
            <person name="Tritt A."/>
            <person name="Yoshinaga Y."/>
            <person name="Zwiers L.-H."/>
            <person name="Turgeon B."/>
            <person name="Goodwin S."/>
            <person name="Spatafora J."/>
            <person name="Crous P."/>
            <person name="Grigoriev I."/>
        </authorList>
    </citation>
    <scope>NUCLEOTIDE SEQUENCE</scope>
    <source>
        <strain evidence="1">CBS 109.77</strain>
    </source>
</reference>
<dbReference type="OrthoDB" id="4840564at2759"/>
<gene>
    <name evidence="1" type="ORF">K505DRAFT_331624</name>
</gene>